<feature type="domain" description="Zinc-ribbon 15" evidence="1">
    <location>
        <begin position="20"/>
        <end position="125"/>
    </location>
</feature>
<evidence type="ECO:0000313" key="2">
    <source>
        <dbReference type="EMBL" id="NDL68774.1"/>
    </source>
</evidence>
<name>A0A7X5KP69_9FIRM</name>
<dbReference type="RefSeq" id="WP_162371493.1">
    <property type="nucleotide sequence ID" value="NZ_JAAEEH010000060.1"/>
</dbReference>
<gene>
    <name evidence="2" type="ORF">GXN74_13610</name>
</gene>
<organism evidence="2 3">
    <name type="scientific">Anaerotalea alkaliphila</name>
    <dbReference type="NCBI Taxonomy" id="2662126"/>
    <lineage>
        <taxon>Bacteria</taxon>
        <taxon>Bacillati</taxon>
        <taxon>Bacillota</taxon>
        <taxon>Clostridia</taxon>
        <taxon>Eubacteriales</taxon>
        <taxon>Anaerotalea</taxon>
    </lineage>
</organism>
<sequence length="130" mass="14828">MLLIAGITTQQKQLDYNQGMLCPLCCNFGRYEVYMETMVATLFFLPLFRWNKKFYVITTCCHSVYAISKELGTAIAKGEPVRLEEKDLHLVHRSREASCNLSAGELHCPQCGAQVQEDFKFCPQCAQPLR</sequence>
<reference evidence="2 3" key="1">
    <citation type="submission" date="2020-01" db="EMBL/GenBank/DDBJ databases">
        <title>Anaeroalcalibacter tamaniensis gen. nov., sp. nov., moderately halophilic strictly anaerobic fermenter bacterium from mud volcano of Taman peninsula.</title>
        <authorList>
            <person name="Frolova A."/>
            <person name="Merkel A.Y."/>
            <person name="Slobodkin A.I."/>
        </authorList>
    </citation>
    <scope>NUCLEOTIDE SEQUENCE [LARGE SCALE GENOMIC DNA]</scope>
    <source>
        <strain evidence="2 3">F-3ap</strain>
    </source>
</reference>
<evidence type="ECO:0000259" key="1">
    <source>
        <dbReference type="Pfam" id="PF17032"/>
    </source>
</evidence>
<comment type="caution">
    <text evidence="2">The sequence shown here is derived from an EMBL/GenBank/DDBJ whole genome shotgun (WGS) entry which is preliminary data.</text>
</comment>
<dbReference type="InterPro" id="IPR031493">
    <property type="entry name" value="Zinc_ribbon_15"/>
</dbReference>
<dbReference type="Proteomes" id="UP000461585">
    <property type="component" value="Unassembled WGS sequence"/>
</dbReference>
<accession>A0A7X5KP69</accession>
<protein>
    <submittedName>
        <fullName evidence="2">Zinc ribbon domain-containing protein</fullName>
    </submittedName>
</protein>
<keyword evidence="3" id="KW-1185">Reference proteome</keyword>
<dbReference type="EMBL" id="JAAEEH010000060">
    <property type="protein sequence ID" value="NDL68774.1"/>
    <property type="molecule type" value="Genomic_DNA"/>
</dbReference>
<proteinExistence type="predicted"/>
<evidence type="ECO:0000313" key="3">
    <source>
        <dbReference type="Proteomes" id="UP000461585"/>
    </source>
</evidence>
<dbReference type="AlphaFoldDB" id="A0A7X5KP69"/>
<dbReference type="Pfam" id="PF17032">
    <property type="entry name" value="Zn_ribbon_15"/>
    <property type="match status" value="1"/>
</dbReference>